<accession>A0AAX3YIG3</accession>
<evidence type="ECO:0000313" key="5">
    <source>
        <dbReference type="EMBL" id="WLF48993.1"/>
    </source>
</evidence>
<dbReference type="InterPro" id="IPR050109">
    <property type="entry name" value="HTH-type_TetR-like_transc_reg"/>
</dbReference>
<dbReference type="Gene3D" id="1.10.10.60">
    <property type="entry name" value="Homeodomain-like"/>
    <property type="match status" value="1"/>
</dbReference>
<dbReference type="PROSITE" id="PS50977">
    <property type="entry name" value="HTH_TETR_2"/>
    <property type="match status" value="1"/>
</dbReference>
<dbReference type="EMBL" id="JAPWIS010000008">
    <property type="protein sequence ID" value="MCZ4585368.1"/>
    <property type="molecule type" value="Genomic_DNA"/>
</dbReference>
<feature type="domain" description="HTH tetR-type" evidence="3">
    <location>
        <begin position="14"/>
        <end position="74"/>
    </location>
</feature>
<dbReference type="PRINTS" id="PR00455">
    <property type="entry name" value="HTHTETR"/>
</dbReference>
<name>A0AAX3YIG3_RHOOP</name>
<proteinExistence type="predicted"/>
<dbReference type="Pfam" id="PF00440">
    <property type="entry name" value="TetR_N"/>
    <property type="match status" value="1"/>
</dbReference>
<dbReference type="Pfam" id="PF17920">
    <property type="entry name" value="TetR_C_16"/>
    <property type="match status" value="1"/>
</dbReference>
<sequence>MAAGARSGRRPGTSDTRDQILSAAREEFARAGYDAATVRAVAASAGVDTALVHYYFGTKEKLFLAVMDAPFDPRQYVDSVLQGPRDRIAERLLRTALDLWDSPAGTAAVAVLRSSMAHDRSAALLREFLLKRALQPIAESMEPDPELARWRANLVATQLMGLASMRYLLAIEPLASASHERIIDMIAPNLQRYLTGDLCR</sequence>
<dbReference type="InterPro" id="IPR036271">
    <property type="entry name" value="Tet_transcr_reg_TetR-rel_C_sf"/>
</dbReference>
<dbReference type="AlphaFoldDB" id="A0AAX3YIG3"/>
<dbReference type="SUPFAM" id="SSF48498">
    <property type="entry name" value="Tetracyclin repressor-like, C-terminal domain"/>
    <property type="match status" value="1"/>
</dbReference>
<feature type="DNA-binding region" description="H-T-H motif" evidence="2">
    <location>
        <begin position="37"/>
        <end position="56"/>
    </location>
</feature>
<organism evidence="5 7">
    <name type="scientific">Rhodococcus opacus</name>
    <name type="common">Nocardia opaca</name>
    <dbReference type="NCBI Taxonomy" id="37919"/>
    <lineage>
        <taxon>Bacteria</taxon>
        <taxon>Bacillati</taxon>
        <taxon>Actinomycetota</taxon>
        <taxon>Actinomycetes</taxon>
        <taxon>Mycobacteriales</taxon>
        <taxon>Nocardiaceae</taxon>
        <taxon>Rhodococcus</taxon>
    </lineage>
</organism>
<protein>
    <submittedName>
        <fullName evidence="5">TetR family transcriptional regulator</fullName>
    </submittedName>
</protein>
<reference evidence="5" key="2">
    <citation type="submission" date="2023-07" db="EMBL/GenBank/DDBJ databases">
        <title>Genomic analysis of Rhodococcus opacus VOC-14 with glycol ethers degradation activity.</title>
        <authorList>
            <person name="Narkevich D.A."/>
            <person name="Hlushen A.M."/>
            <person name="Akhremchuk A.E."/>
            <person name="Sikolenko M.A."/>
            <person name="Valentovich L.N."/>
        </authorList>
    </citation>
    <scope>NUCLEOTIDE SEQUENCE</scope>
    <source>
        <strain evidence="5">VOC-14</strain>
    </source>
</reference>
<dbReference type="InterPro" id="IPR041678">
    <property type="entry name" value="TetR_C_16"/>
</dbReference>
<dbReference type="GO" id="GO:0003700">
    <property type="term" value="F:DNA-binding transcription factor activity"/>
    <property type="evidence" value="ECO:0007669"/>
    <property type="project" value="TreeGrafter"/>
</dbReference>
<dbReference type="GO" id="GO:0000976">
    <property type="term" value="F:transcription cis-regulatory region binding"/>
    <property type="evidence" value="ECO:0007669"/>
    <property type="project" value="TreeGrafter"/>
</dbReference>
<dbReference type="Proteomes" id="UP001231166">
    <property type="component" value="Chromosome"/>
</dbReference>
<evidence type="ECO:0000256" key="1">
    <source>
        <dbReference type="ARBA" id="ARBA00023125"/>
    </source>
</evidence>
<evidence type="ECO:0000313" key="6">
    <source>
        <dbReference type="Proteomes" id="UP001066327"/>
    </source>
</evidence>
<evidence type="ECO:0000256" key="2">
    <source>
        <dbReference type="PROSITE-ProRule" id="PRU00335"/>
    </source>
</evidence>
<keyword evidence="1 2" id="KW-0238">DNA-binding</keyword>
<dbReference type="RefSeq" id="WP_037203932.1">
    <property type="nucleotide sequence ID" value="NZ_CAJUXZ010000001.1"/>
</dbReference>
<dbReference type="InterPro" id="IPR009057">
    <property type="entry name" value="Homeodomain-like_sf"/>
</dbReference>
<dbReference type="Proteomes" id="UP001066327">
    <property type="component" value="Unassembled WGS sequence"/>
</dbReference>
<dbReference type="InterPro" id="IPR001647">
    <property type="entry name" value="HTH_TetR"/>
</dbReference>
<dbReference type="SUPFAM" id="SSF46689">
    <property type="entry name" value="Homeodomain-like"/>
    <property type="match status" value="1"/>
</dbReference>
<dbReference type="PANTHER" id="PTHR30055">
    <property type="entry name" value="HTH-TYPE TRANSCRIPTIONAL REGULATOR RUTR"/>
    <property type="match status" value="1"/>
</dbReference>
<reference evidence="4" key="1">
    <citation type="submission" date="2022-12" db="EMBL/GenBank/DDBJ databases">
        <authorList>
            <person name="Krivoruchko A.V."/>
            <person name="Elkin A."/>
        </authorList>
    </citation>
    <scope>NUCLEOTIDE SEQUENCE</scope>
    <source>
        <strain evidence="4">IEGM 249</strain>
    </source>
</reference>
<keyword evidence="6" id="KW-1185">Reference proteome</keyword>
<gene>
    <name evidence="4" type="ORF">O4328_16945</name>
    <name evidence="5" type="ORF">Q5707_08390</name>
</gene>
<dbReference type="EMBL" id="CP130953">
    <property type="protein sequence ID" value="WLF48993.1"/>
    <property type="molecule type" value="Genomic_DNA"/>
</dbReference>
<dbReference type="Gene3D" id="1.10.357.10">
    <property type="entry name" value="Tetracycline Repressor, domain 2"/>
    <property type="match status" value="1"/>
</dbReference>
<evidence type="ECO:0000313" key="4">
    <source>
        <dbReference type="EMBL" id="MCZ4585368.1"/>
    </source>
</evidence>
<dbReference type="PANTHER" id="PTHR30055:SF235">
    <property type="entry name" value="TRANSCRIPTIONAL REGULATORY PROTEIN"/>
    <property type="match status" value="1"/>
</dbReference>
<evidence type="ECO:0000313" key="7">
    <source>
        <dbReference type="Proteomes" id="UP001231166"/>
    </source>
</evidence>
<evidence type="ECO:0000259" key="3">
    <source>
        <dbReference type="PROSITE" id="PS50977"/>
    </source>
</evidence>